<dbReference type="RefSeq" id="WP_354643745.1">
    <property type="nucleotide sequence ID" value="NZ_CP159872.1"/>
</dbReference>
<evidence type="ECO:0000313" key="3">
    <source>
        <dbReference type="EMBL" id="XCM82810.1"/>
    </source>
</evidence>
<sequence length="298" mass="30906">MIPQHLLVGVDGSPESTAAARWAAAEAVRRGLPLRVVHAQTWLDRIHADPGQSADLRARTGRLLADAEAEVRRAEPGLEVRAELLEGCGEPVDTLVEAAADAQVLVLGSRGTGGFAGLMVGSVGLAVVGRTSVPTVLVRAGATRGAAEAGEAGEAGEARGEVVVGVGTRAPAEEVLEYAFEEAARRGAVLRAVHGWAPPPGYAGWVPLEADTERFRAAEAELLSEALAGWRQKYPEVAVVEDTRIGGAAAALVEGSDGAALVVVGRRRRPRLLSPRLGAVTHAVLHHSHAAVAVVPHM</sequence>
<dbReference type="PANTHER" id="PTHR46268">
    <property type="entry name" value="STRESS RESPONSE PROTEIN NHAX"/>
    <property type="match status" value="1"/>
</dbReference>
<organism evidence="3">
    <name type="scientific">Kitasatospora camelliae</name>
    <dbReference type="NCBI Taxonomy" id="3156397"/>
    <lineage>
        <taxon>Bacteria</taxon>
        <taxon>Bacillati</taxon>
        <taxon>Actinomycetota</taxon>
        <taxon>Actinomycetes</taxon>
        <taxon>Kitasatosporales</taxon>
        <taxon>Streptomycetaceae</taxon>
        <taxon>Kitasatospora</taxon>
    </lineage>
</organism>
<feature type="domain" description="UspA" evidence="2">
    <location>
        <begin position="4"/>
        <end position="139"/>
    </location>
</feature>
<reference evidence="3" key="1">
    <citation type="submission" date="2024-06" db="EMBL/GenBank/DDBJ databases">
        <title>The genome sequences of Kitasatospora sp. strain HUAS MG31.</title>
        <authorList>
            <person name="Mo P."/>
        </authorList>
    </citation>
    <scope>NUCLEOTIDE SEQUENCE</scope>
    <source>
        <strain evidence="3">HUAS MG31</strain>
    </source>
</reference>
<dbReference type="PRINTS" id="PR01438">
    <property type="entry name" value="UNVRSLSTRESS"/>
</dbReference>
<dbReference type="Pfam" id="PF00582">
    <property type="entry name" value="Usp"/>
    <property type="match status" value="2"/>
</dbReference>
<dbReference type="PANTHER" id="PTHR46268:SF6">
    <property type="entry name" value="UNIVERSAL STRESS PROTEIN UP12"/>
    <property type="match status" value="1"/>
</dbReference>
<name>A0AAU8K5Q3_9ACTN</name>
<protein>
    <submittedName>
        <fullName evidence="3">Universal stress protein</fullName>
    </submittedName>
</protein>
<dbReference type="Gene3D" id="3.40.50.620">
    <property type="entry name" value="HUPs"/>
    <property type="match status" value="2"/>
</dbReference>
<dbReference type="AlphaFoldDB" id="A0AAU8K5Q3"/>
<gene>
    <name evidence="3" type="ORF">ABWK59_29815</name>
</gene>
<feature type="domain" description="UspA" evidence="2">
    <location>
        <begin position="162"/>
        <end position="296"/>
    </location>
</feature>
<dbReference type="SUPFAM" id="SSF52402">
    <property type="entry name" value="Adenine nucleotide alpha hydrolases-like"/>
    <property type="match status" value="2"/>
</dbReference>
<dbReference type="KEGG" id="kcm:ABWK59_29815"/>
<dbReference type="InterPro" id="IPR006016">
    <property type="entry name" value="UspA"/>
</dbReference>
<dbReference type="InterPro" id="IPR014729">
    <property type="entry name" value="Rossmann-like_a/b/a_fold"/>
</dbReference>
<evidence type="ECO:0000259" key="2">
    <source>
        <dbReference type="Pfam" id="PF00582"/>
    </source>
</evidence>
<proteinExistence type="inferred from homology"/>
<comment type="similarity">
    <text evidence="1">Belongs to the universal stress protein A family.</text>
</comment>
<dbReference type="InterPro" id="IPR006015">
    <property type="entry name" value="Universal_stress_UspA"/>
</dbReference>
<dbReference type="EMBL" id="CP159872">
    <property type="protein sequence ID" value="XCM82810.1"/>
    <property type="molecule type" value="Genomic_DNA"/>
</dbReference>
<accession>A0AAU8K5Q3</accession>
<evidence type="ECO:0000256" key="1">
    <source>
        <dbReference type="ARBA" id="ARBA00008791"/>
    </source>
</evidence>